<dbReference type="InterPro" id="IPR005198">
    <property type="entry name" value="Glyco_hydro_76"/>
</dbReference>
<keyword evidence="1" id="KW-0732">Signal</keyword>
<protein>
    <submittedName>
        <fullName evidence="2">Putative glycosyl hydrolase protein</fullName>
    </submittedName>
</protein>
<dbReference type="eggNOG" id="ENOG502S9QC">
    <property type="taxonomic scope" value="Eukaryota"/>
</dbReference>
<proteinExistence type="predicted"/>
<evidence type="ECO:0000256" key="1">
    <source>
        <dbReference type="SAM" id="SignalP"/>
    </source>
</evidence>
<dbReference type="PANTHER" id="PTHR47791">
    <property type="entry name" value="MEIOTICALLY UP-REGULATED GENE 191 PROTEIN"/>
    <property type="match status" value="1"/>
</dbReference>
<dbReference type="KEGG" id="ela:UCREL1_8754"/>
<name>M7SJ16_EUTLA</name>
<dbReference type="OrthoDB" id="9984024at2759"/>
<dbReference type="SUPFAM" id="SSF48208">
    <property type="entry name" value="Six-hairpin glycosidases"/>
    <property type="match status" value="1"/>
</dbReference>
<dbReference type="InterPro" id="IPR053169">
    <property type="entry name" value="MUG_Protein"/>
</dbReference>
<dbReference type="OMA" id="THDESAI"/>
<dbReference type="GO" id="GO:0005975">
    <property type="term" value="P:carbohydrate metabolic process"/>
    <property type="evidence" value="ECO:0007669"/>
    <property type="project" value="InterPro"/>
</dbReference>
<dbReference type="EMBL" id="KB707096">
    <property type="protein sequence ID" value="EMR64298.1"/>
    <property type="molecule type" value="Genomic_DNA"/>
</dbReference>
<keyword evidence="2" id="KW-0378">Hydrolase</keyword>
<dbReference type="HOGENOM" id="CLU_028686_0_0_1"/>
<dbReference type="PANTHER" id="PTHR47791:SF1">
    <property type="entry name" value="ENDO MANNANASE, GH76 FAMILY (EUROFUNG)"/>
    <property type="match status" value="1"/>
</dbReference>
<organism evidence="2 3">
    <name type="scientific">Eutypa lata (strain UCR-EL1)</name>
    <name type="common">Grapevine dieback disease fungus</name>
    <name type="synonym">Eutypa armeniacae</name>
    <dbReference type="NCBI Taxonomy" id="1287681"/>
    <lineage>
        <taxon>Eukaryota</taxon>
        <taxon>Fungi</taxon>
        <taxon>Dikarya</taxon>
        <taxon>Ascomycota</taxon>
        <taxon>Pezizomycotina</taxon>
        <taxon>Sordariomycetes</taxon>
        <taxon>Xylariomycetidae</taxon>
        <taxon>Xylariales</taxon>
        <taxon>Diatrypaceae</taxon>
        <taxon>Eutypa</taxon>
    </lineage>
</organism>
<dbReference type="Proteomes" id="UP000012174">
    <property type="component" value="Unassembled WGS sequence"/>
</dbReference>
<evidence type="ECO:0000313" key="2">
    <source>
        <dbReference type="EMBL" id="EMR64298.1"/>
    </source>
</evidence>
<reference evidence="3" key="1">
    <citation type="journal article" date="2013" name="Genome Announc.">
        <title>Draft genome sequence of the grapevine dieback fungus Eutypa lata UCR-EL1.</title>
        <authorList>
            <person name="Blanco-Ulate B."/>
            <person name="Rolshausen P.E."/>
            <person name="Cantu D."/>
        </authorList>
    </citation>
    <scope>NUCLEOTIDE SEQUENCE [LARGE SCALE GENOMIC DNA]</scope>
    <source>
        <strain evidence="3">UCR-EL1</strain>
    </source>
</reference>
<gene>
    <name evidence="2" type="ORF">UCREL1_8754</name>
</gene>
<dbReference type="Pfam" id="PF03663">
    <property type="entry name" value="Glyco_hydro_76"/>
    <property type="match status" value="1"/>
</dbReference>
<evidence type="ECO:0000313" key="3">
    <source>
        <dbReference type="Proteomes" id="UP000012174"/>
    </source>
</evidence>
<keyword evidence="3" id="KW-1185">Reference proteome</keyword>
<dbReference type="Gene3D" id="1.50.10.20">
    <property type="match status" value="1"/>
</dbReference>
<dbReference type="AlphaFoldDB" id="M7SJ16"/>
<dbReference type="GO" id="GO:0016787">
    <property type="term" value="F:hydrolase activity"/>
    <property type="evidence" value="ECO:0007669"/>
    <property type="project" value="UniProtKB-KW"/>
</dbReference>
<feature type="chain" id="PRO_5004084818" evidence="1">
    <location>
        <begin position="19"/>
        <end position="398"/>
    </location>
</feature>
<feature type="signal peptide" evidence="1">
    <location>
        <begin position="1"/>
        <end position="18"/>
    </location>
</feature>
<accession>M7SJ16</accession>
<dbReference type="InterPro" id="IPR008928">
    <property type="entry name" value="6-hairpin_glycosidase_sf"/>
</dbReference>
<sequence length="398" mass="44116">MALKSLLYATAGASLAIASPVTPIKGRADPATNYQRAADSAVILQQWYDQTTGLWTESNWWNSANILQALGNLDWSGDQHPFDIRAVYENTFSQAQKSFALSVQKTRLENSFLVVESHNFTVQPAVEGMARIEERGFDRFLNDYYDDEGWWALALLRAHDLQFGPQYINMANGIFEDMKAGGSPCGGIYWDKQHTYTNAIANELYLAVAASLANRMPSESKQYYLDAALNQWNWFKGSGMINSENLINDGLNENCQNNGGSPWTYNQGVILGGLIELAQATGDNSYIDEAKNIARAAVRGLNSNGVLQERDCGEDCGGDGNQFKGIFMRNLQYLHQTSPDDEFYNFILSNADHIWDYARNDQGIIGCYWVSYFEPAALKAGSHSSGFDALVAAFGVGK</sequence>